<accession>A0AAJ8E3B7</accession>
<protein>
    <submittedName>
        <fullName evidence="1">Uncharacterized protein</fullName>
    </submittedName>
</protein>
<sequence>MRGFYSRPNRHGHCLPFDSDILPGTRSEDGHEGVIEVMYHLNEREITGPQARNEVTERRTKLKWDTMLGVSMISNSTTMAGMSPRPYKAARYSEKDMRLLSNIRSHSRLL</sequence>
<evidence type="ECO:0000313" key="1">
    <source>
        <dbReference type="RefSeq" id="XP_059605344.1"/>
    </source>
</evidence>
<dbReference type="GeneID" id="84591342"/>
<dbReference type="VEuPathDB" id="FungiDB:An07g03640"/>
<dbReference type="RefSeq" id="XP_059605344.1">
    <property type="nucleotide sequence ID" value="XM_059748359.1"/>
</dbReference>
<reference evidence="1" key="2">
    <citation type="submission" date="2025-08" db="UniProtKB">
        <authorList>
            <consortium name="RefSeq"/>
        </authorList>
    </citation>
    <scope>IDENTIFICATION</scope>
</reference>
<dbReference type="AlphaFoldDB" id="A0AAJ8E3B7"/>
<name>A0AAJ8E3B7_ASPNG</name>
<proteinExistence type="predicted"/>
<reference evidence="1" key="1">
    <citation type="submission" date="2025-02" db="EMBL/GenBank/DDBJ databases">
        <authorList>
            <consortium name="NCBI Genome Project"/>
        </authorList>
    </citation>
    <scope>NUCLEOTIDE SEQUENCE</scope>
</reference>
<dbReference type="KEGG" id="ang:An07g03640"/>
<organism evidence="1">
    <name type="scientific">Aspergillus niger</name>
    <dbReference type="NCBI Taxonomy" id="5061"/>
    <lineage>
        <taxon>Eukaryota</taxon>
        <taxon>Fungi</taxon>
        <taxon>Dikarya</taxon>
        <taxon>Ascomycota</taxon>
        <taxon>Pezizomycotina</taxon>
        <taxon>Eurotiomycetes</taxon>
        <taxon>Eurotiomycetidae</taxon>
        <taxon>Eurotiales</taxon>
        <taxon>Aspergillaceae</taxon>
        <taxon>Aspergillus</taxon>
        <taxon>Aspergillus subgen. Circumdati</taxon>
    </lineage>
</organism>
<gene>
    <name evidence="1" type="ORF">An07g03640</name>
</gene>